<name>A0ABM3ZCE7_PANGU</name>
<proteinExistence type="predicted"/>
<organism evidence="1 2">
    <name type="scientific">Pantherophis guttatus</name>
    <name type="common">Corn snake</name>
    <name type="synonym">Elaphe guttata</name>
    <dbReference type="NCBI Taxonomy" id="94885"/>
    <lineage>
        <taxon>Eukaryota</taxon>
        <taxon>Metazoa</taxon>
        <taxon>Chordata</taxon>
        <taxon>Craniata</taxon>
        <taxon>Vertebrata</taxon>
        <taxon>Euteleostomi</taxon>
        <taxon>Lepidosauria</taxon>
        <taxon>Squamata</taxon>
        <taxon>Bifurcata</taxon>
        <taxon>Unidentata</taxon>
        <taxon>Episquamata</taxon>
        <taxon>Toxicofera</taxon>
        <taxon>Serpentes</taxon>
        <taxon>Colubroidea</taxon>
        <taxon>Colubridae</taxon>
        <taxon>Colubrinae</taxon>
        <taxon>Pantherophis</taxon>
    </lineage>
</organism>
<evidence type="ECO:0000313" key="2">
    <source>
        <dbReference type="RefSeq" id="XP_060546049.1"/>
    </source>
</evidence>
<accession>A0ABM3ZCE7</accession>
<dbReference type="RefSeq" id="XP_060546049.1">
    <property type="nucleotide sequence ID" value="XM_060690066.1"/>
</dbReference>
<dbReference type="Proteomes" id="UP001652622">
    <property type="component" value="Unplaced"/>
</dbReference>
<evidence type="ECO:0000313" key="1">
    <source>
        <dbReference type="Proteomes" id="UP001652622"/>
    </source>
</evidence>
<dbReference type="GeneID" id="132711348"/>
<keyword evidence="1" id="KW-1185">Reference proteome</keyword>
<gene>
    <name evidence="2" type="primary">LOC132711348</name>
</gene>
<reference evidence="2" key="1">
    <citation type="submission" date="2025-08" db="UniProtKB">
        <authorList>
            <consortium name="RefSeq"/>
        </authorList>
    </citation>
    <scope>IDENTIFICATION</scope>
    <source>
        <tissue evidence="2">Blood</tissue>
    </source>
</reference>
<protein>
    <submittedName>
        <fullName evidence="2">Uncharacterized protein LOC132711348</fullName>
    </submittedName>
</protein>
<sequence length="159" mass="18121">MQYIEERIISACWSCPIHFALLHVTSVIKRYTSGINCGTCGWTFCTQEEGPRAAWECGHQLGRRICAGTGHARSSFRAGVHRVRFLLLELPGLGLGLSVGGWTRPRWVRRSPLRLDTTAGWPDPRRRRGEGIHLESIVEHVVGPFVPRRRGQEMFQYPW</sequence>